<accession>A0A939F1H6</accession>
<keyword evidence="1" id="KW-0175">Coiled coil</keyword>
<evidence type="ECO:0000313" key="3">
    <source>
        <dbReference type="Proteomes" id="UP000664144"/>
    </source>
</evidence>
<name>A0A939F1H6_9BACT</name>
<evidence type="ECO:0000256" key="1">
    <source>
        <dbReference type="SAM" id="Coils"/>
    </source>
</evidence>
<comment type="caution">
    <text evidence="2">The sequence shown here is derived from an EMBL/GenBank/DDBJ whole genome shotgun (WGS) entry which is preliminary data.</text>
</comment>
<dbReference type="EMBL" id="JAFLQZ010000029">
    <property type="protein sequence ID" value="MBO0361022.1"/>
    <property type="molecule type" value="Genomic_DNA"/>
</dbReference>
<keyword evidence="3" id="KW-1185">Reference proteome</keyword>
<gene>
    <name evidence="2" type="ORF">J0X19_23890</name>
</gene>
<sequence length="268" mass="30573">MKRYKKTPPITVEKQESFLDKHFSSVVVLTLGLLTTLAGQFSGLFDVKKKELEVEKASLELKNERLALEINRFEDQKRLIQTQLVQKRDSLIRTTKSITQLSTKLASITSQYRKTQGDYLKVQRQYTTTNQAFTKLKKEYDTPIITITGEYIPNERGAIGITLKNQGTGPILIDEYIVYTATSSMVVNDRQKGSDMVYMLFGEYSDHFTYYYCADYCPMSPGDKKILVGINPTVYTIDDQRKLTNVQRTACLGSVNNRATRGQLLRGE</sequence>
<evidence type="ECO:0000313" key="2">
    <source>
        <dbReference type="EMBL" id="MBO0361022.1"/>
    </source>
</evidence>
<protein>
    <submittedName>
        <fullName evidence="2">Uncharacterized protein</fullName>
    </submittedName>
</protein>
<dbReference type="RefSeq" id="WP_206986930.1">
    <property type="nucleotide sequence ID" value="NZ_JAFLQZ010000029.1"/>
</dbReference>
<organism evidence="2 3">
    <name type="scientific">Hymenobacter telluris</name>
    <dbReference type="NCBI Taxonomy" id="2816474"/>
    <lineage>
        <taxon>Bacteria</taxon>
        <taxon>Pseudomonadati</taxon>
        <taxon>Bacteroidota</taxon>
        <taxon>Cytophagia</taxon>
        <taxon>Cytophagales</taxon>
        <taxon>Hymenobacteraceae</taxon>
        <taxon>Hymenobacter</taxon>
    </lineage>
</organism>
<proteinExistence type="predicted"/>
<dbReference type="Proteomes" id="UP000664144">
    <property type="component" value="Unassembled WGS sequence"/>
</dbReference>
<reference evidence="2" key="1">
    <citation type="submission" date="2021-03" db="EMBL/GenBank/DDBJ databases">
        <authorList>
            <person name="Kim M.K."/>
        </authorList>
    </citation>
    <scope>NUCLEOTIDE SEQUENCE</scope>
    <source>
        <strain evidence="2">BT186</strain>
    </source>
</reference>
<dbReference type="AlphaFoldDB" id="A0A939F1H6"/>
<feature type="coiled-coil region" evidence="1">
    <location>
        <begin position="47"/>
        <end position="83"/>
    </location>
</feature>